<comment type="similarity">
    <text evidence="1">Belongs to the peptidase C14B family.</text>
</comment>
<name>A0A565C6R3_9BRAS</name>
<evidence type="ECO:0000259" key="3">
    <source>
        <dbReference type="Pfam" id="PF06943"/>
    </source>
</evidence>
<comment type="caution">
    <text evidence="4">The sequence shown here is derived from an EMBL/GenBank/DDBJ whole genome shotgun (WGS) entry which is preliminary data.</text>
</comment>
<evidence type="ECO:0000256" key="1">
    <source>
        <dbReference type="ARBA" id="ARBA00009005"/>
    </source>
</evidence>
<dbReference type="Pfam" id="PF06943">
    <property type="entry name" value="zf-LSD1"/>
    <property type="match status" value="1"/>
</dbReference>
<gene>
    <name evidence="4" type="ORF">ANE_LOCUS19785</name>
</gene>
<keyword evidence="5" id="KW-1185">Reference proteome</keyword>
<dbReference type="AlphaFoldDB" id="A0A565C6R3"/>
<dbReference type="GO" id="GO:0005737">
    <property type="term" value="C:cytoplasm"/>
    <property type="evidence" value="ECO:0007669"/>
    <property type="project" value="TreeGrafter"/>
</dbReference>
<dbReference type="Proteomes" id="UP000489600">
    <property type="component" value="Unassembled WGS sequence"/>
</dbReference>
<dbReference type="GO" id="GO:0004197">
    <property type="term" value="F:cysteine-type endopeptidase activity"/>
    <property type="evidence" value="ECO:0007669"/>
    <property type="project" value="InterPro"/>
</dbReference>
<dbReference type="InterPro" id="IPR029030">
    <property type="entry name" value="Caspase-like_dom_sf"/>
</dbReference>
<sequence>MNPSKNKLSAPRMLVNCSGCKMPLQLPSGIRSIRCALCKTVTHIAPSTRIQAPPSGKLPHPHGKKRAVICGVSYFNSRSVLKSCLKDAKCMRQLLINNLKFPPDSIIMLTEEEPHPLHIPTKQNIRMALYWLVKEGCTTGDSLFFYFSGHGSQQREYNGDEVDSKNETLCPLDFVTEGDILDDEINATIVRPLPHGVKLHSVIDACHSGTVMDLPYLCRMNTAGQYVWENHKPKSGEWKGTAGGEAISISGCDDDQLSDDTGLLSRITSTGAMTFCFIQAIERSGAQGITYGNIMNSIRTTLKNPPVKGIGPMLTRISKRLGPGGYKQDPQLTASELFDIYAKKFTL</sequence>
<evidence type="ECO:0000313" key="4">
    <source>
        <dbReference type="EMBL" id="VVB09341.1"/>
    </source>
</evidence>
<proteinExistence type="inferred from homology"/>
<dbReference type="InterPro" id="IPR005735">
    <property type="entry name" value="Znf_LSD1"/>
</dbReference>
<protein>
    <submittedName>
        <fullName evidence="4">Uncharacterized protein</fullName>
    </submittedName>
</protein>
<dbReference type="SUPFAM" id="SSF52129">
    <property type="entry name" value="Caspase-like"/>
    <property type="match status" value="1"/>
</dbReference>
<feature type="domain" description="Peptidase C14 caspase" evidence="2">
    <location>
        <begin position="64"/>
        <end position="338"/>
    </location>
</feature>
<evidence type="ECO:0000259" key="2">
    <source>
        <dbReference type="Pfam" id="PF00656"/>
    </source>
</evidence>
<dbReference type="InterPro" id="IPR050452">
    <property type="entry name" value="Metacaspase"/>
</dbReference>
<organism evidence="4 5">
    <name type="scientific">Arabis nemorensis</name>
    <dbReference type="NCBI Taxonomy" id="586526"/>
    <lineage>
        <taxon>Eukaryota</taxon>
        <taxon>Viridiplantae</taxon>
        <taxon>Streptophyta</taxon>
        <taxon>Embryophyta</taxon>
        <taxon>Tracheophyta</taxon>
        <taxon>Spermatophyta</taxon>
        <taxon>Magnoliopsida</taxon>
        <taxon>eudicotyledons</taxon>
        <taxon>Gunneridae</taxon>
        <taxon>Pentapetalae</taxon>
        <taxon>rosids</taxon>
        <taxon>malvids</taxon>
        <taxon>Brassicales</taxon>
        <taxon>Brassicaceae</taxon>
        <taxon>Arabideae</taxon>
        <taxon>Arabis</taxon>
    </lineage>
</organism>
<dbReference type="Pfam" id="PF00656">
    <property type="entry name" value="Peptidase_C14"/>
    <property type="match status" value="1"/>
</dbReference>
<dbReference type="GO" id="GO:0006508">
    <property type="term" value="P:proteolysis"/>
    <property type="evidence" value="ECO:0007669"/>
    <property type="project" value="InterPro"/>
</dbReference>
<dbReference type="Gene3D" id="3.40.50.12660">
    <property type="match status" value="1"/>
</dbReference>
<feature type="domain" description="Zinc finger LSD1-type" evidence="3">
    <location>
        <begin position="17"/>
        <end position="41"/>
    </location>
</feature>
<evidence type="ECO:0000313" key="5">
    <source>
        <dbReference type="Proteomes" id="UP000489600"/>
    </source>
</evidence>
<dbReference type="InterPro" id="IPR011600">
    <property type="entry name" value="Pept_C14_caspase"/>
</dbReference>
<reference evidence="4" key="1">
    <citation type="submission" date="2019-07" db="EMBL/GenBank/DDBJ databases">
        <authorList>
            <person name="Dittberner H."/>
        </authorList>
    </citation>
    <scope>NUCLEOTIDE SEQUENCE [LARGE SCALE GENOMIC DNA]</scope>
</reference>
<dbReference type="EMBL" id="CABITT030000006">
    <property type="protein sequence ID" value="VVB09341.1"/>
    <property type="molecule type" value="Genomic_DNA"/>
</dbReference>
<accession>A0A565C6R3</accession>
<dbReference type="OrthoDB" id="3223806at2759"/>
<dbReference type="NCBIfam" id="TIGR01053">
    <property type="entry name" value="LSD1"/>
    <property type="match status" value="1"/>
</dbReference>
<dbReference type="PANTHER" id="PTHR48104:SF30">
    <property type="entry name" value="METACASPASE-1"/>
    <property type="match status" value="1"/>
</dbReference>
<dbReference type="PANTHER" id="PTHR48104">
    <property type="entry name" value="METACASPASE-4"/>
    <property type="match status" value="1"/>
</dbReference>